<reference evidence="3" key="1">
    <citation type="journal article" date="2019" name="Int. J. Syst. Evol. Microbiol.">
        <title>The Global Catalogue of Microorganisms (GCM) 10K type strain sequencing project: providing services to taxonomists for standard genome sequencing and annotation.</title>
        <authorList>
            <consortium name="The Broad Institute Genomics Platform"/>
            <consortium name="The Broad Institute Genome Sequencing Center for Infectious Disease"/>
            <person name="Wu L."/>
            <person name="Ma J."/>
        </authorList>
    </citation>
    <scope>NUCLEOTIDE SEQUENCE [LARGE SCALE GENOMIC DNA]</scope>
    <source>
        <strain evidence="3">KCTC 42282</strain>
    </source>
</reference>
<comment type="caution">
    <text evidence="2">The sequence shown here is derived from an EMBL/GenBank/DDBJ whole genome shotgun (WGS) entry which is preliminary data.</text>
</comment>
<keyword evidence="1" id="KW-0472">Membrane</keyword>
<feature type="transmembrane region" description="Helical" evidence="1">
    <location>
        <begin position="20"/>
        <end position="39"/>
    </location>
</feature>
<accession>A0ABV7ULU3</accession>
<dbReference type="RefSeq" id="WP_191318606.1">
    <property type="nucleotide sequence ID" value="NZ_BNCG01000003.1"/>
</dbReference>
<name>A0ABV7ULU3_9HYPH</name>
<evidence type="ECO:0000313" key="3">
    <source>
        <dbReference type="Proteomes" id="UP001595704"/>
    </source>
</evidence>
<dbReference type="InterPro" id="IPR007251">
    <property type="entry name" value="Iron_permease_Fet4"/>
</dbReference>
<keyword evidence="1" id="KW-1133">Transmembrane helix</keyword>
<evidence type="ECO:0000313" key="2">
    <source>
        <dbReference type="EMBL" id="MFC3639283.1"/>
    </source>
</evidence>
<proteinExistence type="predicted"/>
<dbReference type="EMBL" id="JBHRYC010000086">
    <property type="protein sequence ID" value="MFC3639283.1"/>
    <property type="molecule type" value="Genomic_DNA"/>
</dbReference>
<dbReference type="Proteomes" id="UP001595704">
    <property type="component" value="Unassembled WGS sequence"/>
</dbReference>
<protein>
    <submittedName>
        <fullName evidence="2">Low affinity iron permease family protein</fullName>
    </submittedName>
</protein>
<organism evidence="2 3">
    <name type="scientific">Camelimonas fluminis</name>
    <dbReference type="NCBI Taxonomy" id="1576911"/>
    <lineage>
        <taxon>Bacteria</taxon>
        <taxon>Pseudomonadati</taxon>
        <taxon>Pseudomonadota</taxon>
        <taxon>Alphaproteobacteria</taxon>
        <taxon>Hyphomicrobiales</taxon>
        <taxon>Chelatococcaceae</taxon>
        <taxon>Camelimonas</taxon>
    </lineage>
</organism>
<evidence type="ECO:0000256" key="1">
    <source>
        <dbReference type="SAM" id="Phobius"/>
    </source>
</evidence>
<keyword evidence="1" id="KW-0812">Transmembrane</keyword>
<gene>
    <name evidence="2" type="ORF">ACFONL_18225</name>
</gene>
<sequence length="152" mass="16727">MVKFFTNLSQKTASLAGSPYAFGVAAAFIVVWGASGPLFGFSDTWQLVVNTATTIITFLMVFLIQNSQNRDSAAVEAKLDEIIRATEGARMQLIGIEHLTEEEVEQIRRTIEDECSEGDEADIPALLKQALQRKRRHEAQRKAKRSGASPSA</sequence>
<keyword evidence="3" id="KW-1185">Reference proteome</keyword>
<dbReference type="Pfam" id="PF04120">
    <property type="entry name" value="Iron_permease"/>
    <property type="match status" value="1"/>
</dbReference>
<feature type="transmembrane region" description="Helical" evidence="1">
    <location>
        <begin position="45"/>
        <end position="64"/>
    </location>
</feature>